<dbReference type="SUPFAM" id="SSF53067">
    <property type="entry name" value="Actin-like ATPase domain"/>
    <property type="match status" value="1"/>
</dbReference>
<dbReference type="GO" id="GO:0002949">
    <property type="term" value="P:tRNA threonylcarbamoyladenosine modification"/>
    <property type="evidence" value="ECO:0007669"/>
    <property type="project" value="InterPro"/>
</dbReference>
<dbReference type="Proteomes" id="UP000748308">
    <property type="component" value="Unassembled WGS sequence"/>
</dbReference>
<evidence type="ECO:0000259" key="2">
    <source>
        <dbReference type="Pfam" id="PF00814"/>
    </source>
</evidence>
<evidence type="ECO:0000256" key="1">
    <source>
        <dbReference type="SAM" id="MobiDB-lite"/>
    </source>
</evidence>
<dbReference type="InterPro" id="IPR000905">
    <property type="entry name" value="Gcp-like_dom"/>
</dbReference>
<dbReference type="GO" id="GO:0005829">
    <property type="term" value="C:cytosol"/>
    <property type="evidence" value="ECO:0007669"/>
    <property type="project" value="TreeGrafter"/>
</dbReference>
<dbReference type="InterPro" id="IPR022496">
    <property type="entry name" value="T6A_TsaB"/>
</dbReference>
<feature type="domain" description="Gcp-like" evidence="2">
    <location>
        <begin position="32"/>
        <end position="123"/>
    </location>
</feature>
<name>A0A937XBM3_UNCEI</name>
<accession>A0A937XBM3</accession>
<reference evidence="3" key="1">
    <citation type="submission" date="2019-03" db="EMBL/GenBank/DDBJ databases">
        <title>Lake Tanganyika Metagenome-Assembled Genomes (MAGs).</title>
        <authorList>
            <person name="Tran P."/>
        </authorList>
    </citation>
    <scope>NUCLEOTIDE SEQUENCE</scope>
    <source>
        <strain evidence="3">M_DeepCast_400m_m2_100</strain>
    </source>
</reference>
<dbReference type="PANTHER" id="PTHR11735">
    <property type="entry name" value="TRNA N6-ADENOSINE THREONYLCARBAMOYLTRANSFERASE"/>
    <property type="match status" value="1"/>
</dbReference>
<evidence type="ECO:0000313" key="3">
    <source>
        <dbReference type="EMBL" id="MBM3316948.1"/>
    </source>
</evidence>
<dbReference type="NCBIfam" id="TIGR03725">
    <property type="entry name" value="T6A_YeaZ"/>
    <property type="match status" value="1"/>
</dbReference>
<organism evidence="3 4">
    <name type="scientific">Eiseniibacteriota bacterium</name>
    <dbReference type="NCBI Taxonomy" id="2212470"/>
    <lineage>
        <taxon>Bacteria</taxon>
        <taxon>Candidatus Eiseniibacteriota</taxon>
    </lineage>
</organism>
<sequence length="263" mass="26183">MVLGIDTSTILGGVALVREGRLLAELRCDARAATSERILPQIDRLMADLGAGGGALARLGVALGPGSFTGVRVGLATAKGLALGWGLPLAGVSAFEARILALGAGGQPVLLAEAPRRGEVFASAGWHGPEGYRALLHAAALPLAGAAAWVGEALRRAAELGRLPLLCAGDGVPALLAALDEARAGRSPAELLALPGAVVGAAPGAVAMLAERMPAEALASGASLDALQPLYLRGGEARRPAERPRPGGACGPGPARPLDGEKA</sequence>
<proteinExistence type="predicted"/>
<protein>
    <submittedName>
        <fullName evidence="3">tRNA (Adenosine(37)-N6)-threonylcarbamoyltransferase complex dimerization subunit type 1 TsaB</fullName>
    </submittedName>
</protein>
<feature type="region of interest" description="Disordered" evidence="1">
    <location>
        <begin position="235"/>
        <end position="263"/>
    </location>
</feature>
<dbReference type="InterPro" id="IPR043129">
    <property type="entry name" value="ATPase_NBD"/>
</dbReference>
<dbReference type="PANTHER" id="PTHR11735:SF11">
    <property type="entry name" value="TRNA THREONYLCARBAMOYLADENOSINE BIOSYNTHESIS PROTEIN TSAB"/>
    <property type="match status" value="1"/>
</dbReference>
<comment type="caution">
    <text evidence="3">The sequence shown here is derived from an EMBL/GenBank/DDBJ whole genome shotgun (WGS) entry which is preliminary data.</text>
</comment>
<dbReference type="EMBL" id="VGIY01000059">
    <property type="protein sequence ID" value="MBM3316948.1"/>
    <property type="molecule type" value="Genomic_DNA"/>
</dbReference>
<dbReference type="Pfam" id="PF00814">
    <property type="entry name" value="TsaD"/>
    <property type="match status" value="1"/>
</dbReference>
<dbReference type="AlphaFoldDB" id="A0A937XBM3"/>
<feature type="compositionally biased region" description="Basic and acidic residues" evidence="1">
    <location>
        <begin position="235"/>
        <end position="245"/>
    </location>
</feature>
<evidence type="ECO:0000313" key="4">
    <source>
        <dbReference type="Proteomes" id="UP000748308"/>
    </source>
</evidence>
<dbReference type="Gene3D" id="3.30.420.40">
    <property type="match status" value="2"/>
</dbReference>
<gene>
    <name evidence="3" type="primary">tsaB</name>
    <name evidence="3" type="ORF">FJY75_03755</name>
</gene>